<organism evidence="1 2">
    <name type="scientific">Cryptolaemus montrouzieri</name>
    <dbReference type="NCBI Taxonomy" id="559131"/>
    <lineage>
        <taxon>Eukaryota</taxon>
        <taxon>Metazoa</taxon>
        <taxon>Ecdysozoa</taxon>
        <taxon>Arthropoda</taxon>
        <taxon>Hexapoda</taxon>
        <taxon>Insecta</taxon>
        <taxon>Pterygota</taxon>
        <taxon>Neoptera</taxon>
        <taxon>Endopterygota</taxon>
        <taxon>Coleoptera</taxon>
        <taxon>Polyphaga</taxon>
        <taxon>Cucujiformia</taxon>
        <taxon>Coccinelloidea</taxon>
        <taxon>Coccinellidae</taxon>
        <taxon>Scymninae</taxon>
        <taxon>Scymnini</taxon>
        <taxon>Cryptolaemus</taxon>
    </lineage>
</organism>
<feature type="non-terminal residue" evidence="1">
    <location>
        <position position="111"/>
    </location>
</feature>
<evidence type="ECO:0000313" key="1">
    <source>
        <dbReference type="EMBL" id="KAL3279881.1"/>
    </source>
</evidence>
<evidence type="ECO:0000313" key="2">
    <source>
        <dbReference type="Proteomes" id="UP001516400"/>
    </source>
</evidence>
<dbReference type="AlphaFoldDB" id="A0ABD2NNE4"/>
<keyword evidence="2" id="KW-1185">Reference proteome</keyword>
<reference evidence="1 2" key="1">
    <citation type="journal article" date="2021" name="BMC Biol.">
        <title>Horizontally acquired antibacterial genes associated with adaptive radiation of ladybird beetles.</title>
        <authorList>
            <person name="Li H.S."/>
            <person name="Tang X.F."/>
            <person name="Huang Y.H."/>
            <person name="Xu Z.Y."/>
            <person name="Chen M.L."/>
            <person name="Du X.Y."/>
            <person name="Qiu B.Y."/>
            <person name="Chen P.T."/>
            <person name="Zhang W."/>
            <person name="Slipinski A."/>
            <person name="Escalona H.E."/>
            <person name="Waterhouse R.M."/>
            <person name="Zwick A."/>
            <person name="Pang H."/>
        </authorList>
    </citation>
    <scope>NUCLEOTIDE SEQUENCE [LARGE SCALE GENOMIC DNA]</scope>
    <source>
        <strain evidence="1">SYSU2018</strain>
    </source>
</reference>
<proteinExistence type="predicted"/>
<name>A0ABD2NNE4_9CUCU</name>
<comment type="caution">
    <text evidence="1">The sequence shown here is derived from an EMBL/GenBank/DDBJ whole genome shotgun (WGS) entry which is preliminary data.</text>
</comment>
<protein>
    <submittedName>
        <fullName evidence="1">Uncharacterized protein</fullName>
    </submittedName>
</protein>
<gene>
    <name evidence="1" type="ORF">HHI36_017387</name>
</gene>
<sequence length="111" mass="12803">MVWKIINENIKPEKYSEENSSIDAEYLNEKFLSIAERLVPEAAINLDESRRILNVVPVLGPDSMMLFEVTEEEIIAEVSRMKPRTSRDIYGFRVVLLKRIITIIVPPLCVL</sequence>
<accession>A0ABD2NNE4</accession>
<dbReference type="Proteomes" id="UP001516400">
    <property type="component" value="Unassembled WGS sequence"/>
</dbReference>
<dbReference type="EMBL" id="JABFTP020000124">
    <property type="protein sequence ID" value="KAL3279881.1"/>
    <property type="molecule type" value="Genomic_DNA"/>
</dbReference>